<dbReference type="Gene3D" id="1.25.40.10">
    <property type="entry name" value="Tetratricopeptide repeat domain"/>
    <property type="match status" value="1"/>
</dbReference>
<keyword evidence="2 8" id="KW-0479">Metal-binding</keyword>
<evidence type="ECO:0000256" key="2">
    <source>
        <dbReference type="ARBA" id="ARBA00022723"/>
    </source>
</evidence>
<feature type="binding site" evidence="8">
    <location>
        <position position="201"/>
    </location>
    <ligand>
        <name>Zn(2+)</name>
        <dbReference type="ChEBI" id="CHEBI:29105"/>
        <note>catalytic</note>
    </ligand>
</feature>
<dbReference type="HAMAP" id="MF_00997">
    <property type="entry name" value="Protease_BepA"/>
    <property type="match status" value="1"/>
</dbReference>
<feature type="domain" description="Peptidase M48" evidence="9">
    <location>
        <begin position="68"/>
        <end position="260"/>
    </location>
</feature>
<evidence type="ECO:0000259" key="9">
    <source>
        <dbReference type="Pfam" id="PF01435"/>
    </source>
</evidence>
<evidence type="ECO:0000313" key="11">
    <source>
        <dbReference type="Proteomes" id="UP001431449"/>
    </source>
</evidence>
<dbReference type="EC" id="3.4.-.-" evidence="8"/>
<keyword evidence="11" id="KW-1185">Reference proteome</keyword>
<organism evidence="10 11">
    <name type="scientific">Pseudomarimonas salicorniae</name>
    <dbReference type="NCBI Taxonomy" id="2933270"/>
    <lineage>
        <taxon>Bacteria</taxon>
        <taxon>Pseudomonadati</taxon>
        <taxon>Pseudomonadota</taxon>
        <taxon>Gammaproteobacteria</taxon>
        <taxon>Lysobacterales</taxon>
        <taxon>Lysobacteraceae</taxon>
        <taxon>Pseudomarimonas</taxon>
    </lineage>
</organism>
<dbReference type="RefSeq" id="WP_248204801.1">
    <property type="nucleotide sequence ID" value="NZ_JALNMH010000002.1"/>
</dbReference>
<evidence type="ECO:0000256" key="3">
    <source>
        <dbReference type="ARBA" id="ARBA00022729"/>
    </source>
</evidence>
<evidence type="ECO:0000256" key="1">
    <source>
        <dbReference type="ARBA" id="ARBA00022670"/>
    </source>
</evidence>
<keyword evidence="1 8" id="KW-0645">Protease</keyword>
<feature type="binding site" evidence="8">
    <location>
        <position position="131"/>
    </location>
    <ligand>
        <name>Zn(2+)</name>
        <dbReference type="ChEBI" id="CHEBI:29105"/>
        <note>catalytic</note>
    </ligand>
</feature>
<dbReference type="InterPro" id="IPR051156">
    <property type="entry name" value="Mito/Outer_Membr_Metalloprot"/>
</dbReference>
<feature type="binding site" evidence="8">
    <location>
        <position position="135"/>
    </location>
    <ligand>
        <name>Zn(2+)</name>
        <dbReference type="ChEBI" id="CHEBI:29105"/>
        <note>catalytic</note>
    </ligand>
</feature>
<reference evidence="10" key="1">
    <citation type="submission" date="2022-04" db="EMBL/GenBank/DDBJ databases">
        <title>Lysobacter sp. CAU 1642 isolated from sea sand.</title>
        <authorList>
            <person name="Kim W."/>
        </authorList>
    </citation>
    <scope>NUCLEOTIDE SEQUENCE</scope>
    <source>
        <strain evidence="10">CAU 1642</strain>
    </source>
</reference>
<evidence type="ECO:0000256" key="5">
    <source>
        <dbReference type="ARBA" id="ARBA00022801"/>
    </source>
</evidence>
<feature type="signal peptide" evidence="8">
    <location>
        <begin position="1"/>
        <end position="22"/>
    </location>
</feature>
<proteinExistence type="inferred from homology"/>
<keyword evidence="5 8" id="KW-0378">Hydrolase</keyword>
<comment type="cofactor">
    <cofactor evidence="8">
        <name>Zn(2+)</name>
        <dbReference type="ChEBI" id="CHEBI:29105"/>
    </cofactor>
    <text evidence="8">Binds 1 zinc ion per subunit.</text>
</comment>
<dbReference type="PANTHER" id="PTHR22726">
    <property type="entry name" value="METALLOENDOPEPTIDASE OMA1"/>
    <property type="match status" value="1"/>
</dbReference>
<comment type="function">
    <text evidence="8">Functions as both a chaperone and a metalloprotease. Maintains the integrity of the outer membrane by promoting either the assembly or the elimination of outer membrane proteins, depending on their folding state.</text>
</comment>
<keyword evidence="7 8" id="KW-0482">Metalloprotease</keyword>
<dbReference type="CDD" id="cd07333">
    <property type="entry name" value="M48C_bepA_like"/>
    <property type="match status" value="1"/>
</dbReference>
<keyword evidence="3 8" id="KW-0732">Signal</keyword>
<name>A0ABT0GEY0_9GAMM</name>
<dbReference type="EMBL" id="JALNMH010000002">
    <property type="protein sequence ID" value="MCK7592587.1"/>
    <property type="molecule type" value="Genomic_DNA"/>
</dbReference>
<feature type="active site" evidence="8">
    <location>
        <position position="132"/>
    </location>
</feature>
<evidence type="ECO:0000313" key="10">
    <source>
        <dbReference type="EMBL" id="MCK7592587.1"/>
    </source>
</evidence>
<accession>A0ABT0GEY0</accession>
<dbReference type="InterPro" id="IPR011990">
    <property type="entry name" value="TPR-like_helical_dom_sf"/>
</dbReference>
<sequence length="536" mass="58455" precursor="true">MPRLASCLFACLTCLAAGAPLAQDRTQLPEIGSSAAQLISPAQERAYARQMLGEMRRYGLLLEDPLLSDWLQSIGHRIAARSDRPEQPFTFFFVRSRDINAFATLGGYIGMNAGLVLTAETEDEVAAVLAHEVAHATQRHIVRSVESAQRDSLPILLGMLGVLAAASASDSNSAGDASQAAIAGGLALMQQRQINYTRSNEHEADRVGIQTLARSGYDPLAMASFFGRMQRATRSQGDGMPDFLRTHPVTTTRISEAKDRAEELGKRAGGLPALTDEPINPALPGHVHESLSLAHGPDPLGFALARERLRVLSAQSPTEALAEYRRRERAGDELTEAERYGYALTLLRTGKAERALALLDPLQAKHDDRFWFDLAWAEALERNGQRAEADAAFGRMLDRQPRNRAIAMSYAGVLAERGTREAGLAAQAVLRPVLSESPYDPSLQESFGRACELAGDLPRAAEAFAEAAFLSGRAEDALNQLQRLKQREDIDYVQRARIDARIAEMTPIVLELRERGIRAGDRSRSMAPGAAARTLR</sequence>
<evidence type="ECO:0000256" key="7">
    <source>
        <dbReference type="ARBA" id="ARBA00023049"/>
    </source>
</evidence>
<protein>
    <recommendedName>
        <fullName evidence="8">Putative beta-barrel assembly-enhancing protease</fullName>
        <ecNumber evidence="8">3.4.-.-</ecNumber>
    </recommendedName>
</protein>
<dbReference type="InterPro" id="IPR030873">
    <property type="entry name" value="Protease_BepA"/>
</dbReference>
<dbReference type="InterPro" id="IPR001915">
    <property type="entry name" value="Peptidase_M48"/>
</dbReference>
<feature type="active site" description="Proton donor" evidence="8">
    <location>
        <position position="205"/>
    </location>
</feature>
<dbReference type="GO" id="GO:0008237">
    <property type="term" value="F:metallopeptidase activity"/>
    <property type="evidence" value="ECO:0007669"/>
    <property type="project" value="UniProtKB-KW"/>
</dbReference>
<dbReference type="Gene3D" id="3.30.2010.10">
    <property type="entry name" value="Metalloproteases ('zincins'), catalytic domain"/>
    <property type="match status" value="1"/>
</dbReference>
<evidence type="ECO:0000256" key="4">
    <source>
        <dbReference type="ARBA" id="ARBA00022764"/>
    </source>
</evidence>
<comment type="similarity">
    <text evidence="8">Belongs to the peptidase M48 family. BepA subfamily.</text>
</comment>
<comment type="subcellular location">
    <subcellularLocation>
        <location evidence="8">Periplasm</location>
    </subcellularLocation>
</comment>
<dbReference type="SUPFAM" id="SSF48452">
    <property type="entry name" value="TPR-like"/>
    <property type="match status" value="1"/>
</dbReference>
<dbReference type="Pfam" id="PF01435">
    <property type="entry name" value="Peptidase_M48"/>
    <property type="match status" value="1"/>
</dbReference>
<evidence type="ECO:0000256" key="6">
    <source>
        <dbReference type="ARBA" id="ARBA00022833"/>
    </source>
</evidence>
<keyword evidence="6 8" id="KW-0862">Zinc</keyword>
<gene>
    <name evidence="10" type="ORF">M0G41_02770</name>
</gene>
<evidence type="ECO:0000256" key="8">
    <source>
        <dbReference type="HAMAP-Rule" id="MF_00997"/>
    </source>
</evidence>
<dbReference type="PANTHER" id="PTHR22726:SF1">
    <property type="entry name" value="METALLOENDOPEPTIDASE OMA1, MITOCHONDRIAL"/>
    <property type="match status" value="1"/>
</dbReference>
<comment type="caution">
    <text evidence="10">The sequence shown here is derived from an EMBL/GenBank/DDBJ whole genome shotgun (WGS) entry which is preliminary data.</text>
</comment>
<dbReference type="Proteomes" id="UP001431449">
    <property type="component" value="Unassembled WGS sequence"/>
</dbReference>
<feature type="chain" id="PRO_5044927793" description="Putative beta-barrel assembly-enhancing protease" evidence="8">
    <location>
        <begin position="23"/>
        <end position="536"/>
    </location>
</feature>
<keyword evidence="4 8" id="KW-0574">Periplasm</keyword>